<feature type="coiled-coil region" evidence="1">
    <location>
        <begin position="81"/>
        <end position="126"/>
    </location>
</feature>
<dbReference type="EMBL" id="DTBQ01000139">
    <property type="protein sequence ID" value="HGM47071.1"/>
    <property type="molecule type" value="Genomic_DNA"/>
</dbReference>
<keyword evidence="1" id="KW-0175">Coiled coil</keyword>
<dbReference type="AlphaFoldDB" id="A0A7C4H999"/>
<comment type="caution">
    <text evidence="2">The sequence shown here is derived from an EMBL/GenBank/DDBJ whole genome shotgun (WGS) entry which is preliminary data.</text>
</comment>
<reference evidence="2" key="1">
    <citation type="journal article" date="2020" name="mSystems">
        <title>Genome- and Community-Level Interaction Insights into Carbon Utilization and Element Cycling Functions of Hydrothermarchaeota in Hydrothermal Sediment.</title>
        <authorList>
            <person name="Zhou Z."/>
            <person name="Liu Y."/>
            <person name="Xu W."/>
            <person name="Pan J."/>
            <person name="Luo Z.H."/>
            <person name="Li M."/>
        </authorList>
    </citation>
    <scope>NUCLEOTIDE SEQUENCE</scope>
    <source>
        <strain evidence="2">SpSt-649</strain>
    </source>
</reference>
<protein>
    <submittedName>
        <fullName evidence="2">Uncharacterized protein</fullName>
    </submittedName>
</protein>
<organism evidence="2">
    <name type="scientific">Thermofilum pendens</name>
    <dbReference type="NCBI Taxonomy" id="2269"/>
    <lineage>
        <taxon>Archaea</taxon>
        <taxon>Thermoproteota</taxon>
        <taxon>Thermoprotei</taxon>
        <taxon>Thermofilales</taxon>
        <taxon>Thermofilaceae</taxon>
        <taxon>Thermofilum</taxon>
    </lineage>
</organism>
<accession>A0A7C4H999</accession>
<feature type="coiled-coil region" evidence="1">
    <location>
        <begin position="201"/>
        <end position="232"/>
    </location>
</feature>
<name>A0A7C4H999_THEPE</name>
<evidence type="ECO:0000313" key="2">
    <source>
        <dbReference type="EMBL" id="HGM47071.1"/>
    </source>
</evidence>
<proteinExistence type="predicted"/>
<gene>
    <name evidence="2" type="ORF">ENU21_04910</name>
</gene>
<feature type="coiled-coil region" evidence="1">
    <location>
        <begin position="9"/>
        <end position="43"/>
    </location>
</feature>
<sequence>MSAVPGDAEKRLNEIFSKYSEKLRKLEDELETLEKKIREGASFGEVIGELRRVRFEAKSLLSEFRLEGWRTLREFRREYANLLSREEFESLKDRFEEFEEELEDMVDELLDRLEDLRDSLSSERVRREIRIRIPEIKLPDIGRIIEESLSASWYRAPSAVVSSARISQADLNVIDALVEAGIFKSRNEGIAYFVHRGIECSKDWLERVKAKVEEIRKLQEEVQRELRGAVSEETGRESSVRINVE</sequence>
<evidence type="ECO:0000256" key="1">
    <source>
        <dbReference type="SAM" id="Coils"/>
    </source>
</evidence>